<dbReference type="EMBL" id="JBGFFE010000045">
    <property type="protein sequence ID" value="MEY8765044.1"/>
    <property type="molecule type" value="Genomic_DNA"/>
</dbReference>
<feature type="compositionally biased region" description="Polar residues" evidence="2">
    <location>
        <begin position="722"/>
        <end position="733"/>
    </location>
</feature>
<comment type="caution">
    <text evidence="3">The sequence shown here is derived from an EMBL/GenBank/DDBJ whole genome shotgun (WGS) entry which is preliminary data.</text>
</comment>
<proteinExistence type="predicted"/>
<dbReference type="Gene3D" id="2.60.40.1220">
    <property type="match status" value="4"/>
</dbReference>
<dbReference type="RefSeq" id="WP_369869524.1">
    <property type="nucleotide sequence ID" value="NZ_JBGFFE010000045.1"/>
</dbReference>
<evidence type="ECO:0000313" key="3">
    <source>
        <dbReference type="EMBL" id="MEY8765044.1"/>
    </source>
</evidence>
<dbReference type="Proteomes" id="UP001565220">
    <property type="component" value="Unassembled WGS sequence"/>
</dbReference>
<protein>
    <submittedName>
        <fullName evidence="3">Cell wall-binding repeat-containing protein</fullName>
    </submittedName>
</protein>
<accession>A0ABV4E1L6</accession>
<reference evidence="3 4" key="1">
    <citation type="submission" date="2024-08" db="EMBL/GenBank/DDBJ databases">
        <title>Clostridium lapicellarii sp. nov., and Clostridium renhuaiense sp. nov., two species isolated from the mud in a fermentation cellar used for producing sauce-flavour Chinese liquors.</title>
        <authorList>
            <person name="Yang F."/>
            <person name="Wang H."/>
            <person name="Chen L.Q."/>
            <person name="Zhou N."/>
            <person name="Lu J.J."/>
            <person name="Pu X.X."/>
            <person name="Wan B."/>
            <person name="Wang L."/>
            <person name="Liu S.J."/>
        </authorList>
    </citation>
    <scope>NUCLEOTIDE SEQUENCE [LARGE SCALE GENOMIC DNA]</scope>
    <source>
        <strain evidence="3 4">MT-113</strain>
    </source>
</reference>
<dbReference type="InterPro" id="IPR014755">
    <property type="entry name" value="Cu-Rt/internalin_Ig-like"/>
</dbReference>
<keyword evidence="1" id="KW-0732">Signal</keyword>
<gene>
    <name evidence="3" type="ORF">AB8S09_15600</name>
</gene>
<evidence type="ECO:0000313" key="4">
    <source>
        <dbReference type="Proteomes" id="UP001565220"/>
    </source>
</evidence>
<feature type="region of interest" description="Disordered" evidence="2">
    <location>
        <begin position="712"/>
        <end position="733"/>
    </location>
</feature>
<evidence type="ECO:0000256" key="1">
    <source>
        <dbReference type="ARBA" id="ARBA00022729"/>
    </source>
</evidence>
<name>A0ABV4E1L6_9CLOT</name>
<evidence type="ECO:0000256" key="2">
    <source>
        <dbReference type="SAM" id="MobiDB-lite"/>
    </source>
</evidence>
<sequence>MVASAVAGKYSAPLVLVDKDGSEGTTNALAYLKNNTDSSTDVQLIGGTAVVPQSIEDDINALYNPQDQDQATAVDSVESASLNEIKVTFNGKVDEDTAEDVANYKVDGTQLTDNEGKDSDATASLQDDNKTVLITLSKKQKQNDDVDVTVKKGILSEDKSNTVPEFTKTITFSDTTAPTLGSVSARGNNKLDVKFSEPIKAQGEDEKTALQNVVSKLKINDKNLSSYGVNYDVNTKEDGSTDNNDIKYSALDDAVKASDGEYYYTDEVELYFDTNLPTGDNVLKISDADDDILSDAAGFPIADTTQNFTVDSLTTAPEITSITAEDSGKVYVNFDRPMDAKTAVVNGNYKINDTKLTSNNSTVELKKGDTQVKISGVSNLINKNSNTLYVDNNVEDAYGNKVPDDTYKSFDLEEDTTKPEVSSVYALNDNTIRVKFNKDVDATYATNKSNYTLKDNDGTDITDEIPEGSYTGITVPGKSSMPTTTDVVDIKLGDSNKLTDSKYTLTIKNIQDTASTPNVMDDKIITFDGSSDVSATATPYAAKNKDNNNLTKIIFVFNKAMDGSTLDDTDNYQYLNGKNETKTLPSNAHISVNGDNKSVTIDLKDTSLDAKGTESDENSIKAIYATGVKDEDGNTLSVGNNGGIFGNAVKAAATVKKNSLRLYYEGNDLKANVSFTQPIDEDSAPKDAFSINGENPTSVSVDGTKVTLTFANNTKTTDENENATGNDESDPNTLINKVKAPGNDTNLTINNIEDVLGNTVADNSVPIYSYDAAPKLIAVKDNNDVATNWKAQYVAKEGTNWEHETADKDQAEISVRFDTPIEESSVQPSDFTFSVGGTNVDATDTSVVSNKNVEGGSDVSKDTVVFKFENSDLDDLKNAVTAKGGNVNITVKPVKGQSSISTVKDLEGNYAYYTPSDDDLKTTYVSVNASDFDSDQLDVNAVAKDITSFTPNKGDKGAVELPTVPSGYTIAVKSTTDSTVYDESGKIQKAGTSDVVYTVTNTTTKKTADTVSIPVTVTLN</sequence>
<keyword evidence="4" id="KW-1185">Reference proteome</keyword>
<organism evidence="3 4">
    <name type="scientific">Clostridium lapidicellarium</name>
    <dbReference type="NCBI Taxonomy" id="3240931"/>
    <lineage>
        <taxon>Bacteria</taxon>
        <taxon>Bacillati</taxon>
        <taxon>Bacillota</taxon>
        <taxon>Clostridia</taxon>
        <taxon>Eubacteriales</taxon>
        <taxon>Clostridiaceae</taxon>
        <taxon>Clostridium</taxon>
    </lineage>
</organism>